<proteinExistence type="predicted"/>
<keyword evidence="3" id="KW-1185">Reference proteome</keyword>
<evidence type="ECO:0000313" key="3">
    <source>
        <dbReference type="Proteomes" id="UP001648503"/>
    </source>
</evidence>
<feature type="domain" description="Non-haem dioxygenase N-terminal" evidence="1">
    <location>
        <begin position="79"/>
        <end position="191"/>
    </location>
</feature>
<comment type="caution">
    <text evidence="2">The sequence shown here is derived from an EMBL/GenBank/DDBJ whole genome shotgun (WGS) entry which is preliminary data.</text>
</comment>
<protein>
    <recommendedName>
        <fullName evidence="1">Non-haem dioxygenase N-terminal domain-containing protein</fullName>
    </recommendedName>
</protein>
<organism evidence="2 3">
    <name type="scientific">Batrachochytrium salamandrivorans</name>
    <dbReference type="NCBI Taxonomy" id="1357716"/>
    <lineage>
        <taxon>Eukaryota</taxon>
        <taxon>Fungi</taxon>
        <taxon>Fungi incertae sedis</taxon>
        <taxon>Chytridiomycota</taxon>
        <taxon>Chytridiomycota incertae sedis</taxon>
        <taxon>Chytridiomycetes</taxon>
        <taxon>Rhizophydiales</taxon>
        <taxon>Rhizophydiales incertae sedis</taxon>
        <taxon>Batrachochytrium</taxon>
    </lineage>
</organism>
<accession>A0ABQ8FJZ9</accession>
<evidence type="ECO:0000313" key="2">
    <source>
        <dbReference type="EMBL" id="KAH6599375.1"/>
    </source>
</evidence>
<dbReference type="EMBL" id="JAFCIX010000066">
    <property type="protein sequence ID" value="KAH6599375.1"/>
    <property type="molecule type" value="Genomic_DNA"/>
</dbReference>
<dbReference type="Gene3D" id="2.60.120.330">
    <property type="entry name" value="B-lactam Antibiotic, Isopenicillin N Synthase, Chain"/>
    <property type="match status" value="1"/>
</dbReference>
<reference evidence="2 3" key="1">
    <citation type="submission" date="2021-02" db="EMBL/GenBank/DDBJ databases">
        <title>Variation within the Batrachochytrium salamandrivorans European outbreak.</title>
        <authorList>
            <person name="Kelly M."/>
            <person name="Pasmans F."/>
            <person name="Shea T.P."/>
            <person name="Munoz J.F."/>
            <person name="Carranza S."/>
            <person name="Cuomo C.A."/>
            <person name="Martel A."/>
        </authorList>
    </citation>
    <scope>NUCLEOTIDE SEQUENCE [LARGE SCALE GENOMIC DNA]</scope>
    <source>
        <strain evidence="2 3">AMFP18/2</strain>
    </source>
</reference>
<dbReference type="PANTHER" id="PTHR48420">
    <property type="entry name" value="NON-HAEM DIOXYGENASE N-TERMINAL DOMAIN-CONTAINING PROTEIN"/>
    <property type="match status" value="1"/>
</dbReference>
<sequence length="404" mass="45233">MTDTALSLDTTRRVKRKEGCNYHETCFDIKPHNFVLTEPEAQVKSLLPPTRTFPTIEMATPAVTMLDYNDLINPEVNLSAAVAEAFGSRPECFGALFVKNVPGLLPMRQRLLRLSSEFAALPTEAKDKVIHEKTSYLFGWSHGKEIMNGKPDFSKGSYYNNPTRDVPPKAGDSDYLAKFPHYGYPNLWPEELPELREAFMELGQLIVEVGKMVCTHCDKFLSTECPEISSDFMQKAISESDTIKARLLHYFPISEADAAPTPEGDNLDSWCGLHIDHSMITGLTSAMYFDESNGEIKEADTTNPKISEALATAGLYIQSRGGEFVQVKIPFDCLAFQIGEAAQIGSHGLLRATPHLVRGAAYPHLARNTFAVFMQPNVDYQLTPEKTFDDYTKEVMLRHYDTKK</sequence>
<gene>
    <name evidence="2" type="ORF">BASA50_003072</name>
</gene>
<dbReference type="SUPFAM" id="SSF51197">
    <property type="entry name" value="Clavaminate synthase-like"/>
    <property type="match status" value="1"/>
</dbReference>
<dbReference type="Pfam" id="PF14226">
    <property type="entry name" value="DIOX_N"/>
    <property type="match status" value="1"/>
</dbReference>
<dbReference type="Proteomes" id="UP001648503">
    <property type="component" value="Unassembled WGS sequence"/>
</dbReference>
<name>A0ABQ8FJZ9_9FUNG</name>
<dbReference type="InterPro" id="IPR027443">
    <property type="entry name" value="IPNS-like_sf"/>
</dbReference>
<dbReference type="PANTHER" id="PTHR48420:SF1">
    <property type="entry name" value="NON-HAEM DIOXYGENASE N-TERMINAL DOMAIN-CONTAINING PROTEIN"/>
    <property type="match status" value="1"/>
</dbReference>
<dbReference type="InterPro" id="IPR026992">
    <property type="entry name" value="DIOX_N"/>
</dbReference>
<evidence type="ECO:0000259" key="1">
    <source>
        <dbReference type="Pfam" id="PF14226"/>
    </source>
</evidence>